<evidence type="ECO:0000313" key="13">
    <source>
        <dbReference type="Proteomes" id="UP000261380"/>
    </source>
</evidence>
<keyword evidence="7 10" id="KW-0472">Membrane</keyword>
<dbReference type="Proteomes" id="UP000261380">
    <property type="component" value="Unplaced"/>
</dbReference>
<dbReference type="STRING" id="32473.ENSXCOP00000012916"/>
<dbReference type="Gene3D" id="3.30.450.50">
    <property type="entry name" value="Longin domain"/>
    <property type="match status" value="1"/>
</dbReference>
<dbReference type="InterPro" id="IPR011012">
    <property type="entry name" value="Longin-like_dom_sf"/>
</dbReference>
<accession>A0A3B5LUC8</accession>
<comment type="subcellular location">
    <subcellularLocation>
        <location evidence="1">Endoplasmic reticulum membrane</location>
        <topology evidence="1">Single-pass type IV membrane protein</topology>
    </subcellularLocation>
    <subcellularLocation>
        <location evidence="9">Golgi apparatus</location>
        <location evidence="9">cis-Golgi network membrane</location>
    </subcellularLocation>
    <subcellularLocation>
        <location evidence="2">Golgi apparatus</location>
        <location evidence="2">trans-Golgi network membrane</location>
    </subcellularLocation>
    <subcellularLocation>
        <location evidence="3">Melanosome</location>
    </subcellularLocation>
</comment>
<evidence type="ECO:0000256" key="8">
    <source>
        <dbReference type="ARBA" id="ARBA00024173"/>
    </source>
</evidence>
<dbReference type="Pfam" id="PF13774">
    <property type="entry name" value="Longin"/>
    <property type="match status" value="1"/>
</dbReference>
<evidence type="ECO:0000256" key="6">
    <source>
        <dbReference type="ARBA" id="ARBA00023054"/>
    </source>
</evidence>
<keyword evidence="5" id="KW-0813">Transport</keyword>
<comment type="function">
    <text evidence="8">SNARE involved in targeting and fusion of ER-derived transport vesicles with the Golgi complex as well as Golgi-derived retrograde transport vesicles with the ER.</text>
</comment>
<evidence type="ECO:0000256" key="10">
    <source>
        <dbReference type="SAM" id="Phobius"/>
    </source>
</evidence>
<dbReference type="GO" id="GO:0006888">
    <property type="term" value="P:endoplasmic reticulum to Golgi vesicle-mediated transport"/>
    <property type="evidence" value="ECO:0007669"/>
    <property type="project" value="InterPro"/>
</dbReference>
<dbReference type="GO" id="GO:0006890">
    <property type="term" value="P:retrograde vesicle-mediated transport, Golgi to endoplasmic reticulum"/>
    <property type="evidence" value="ECO:0007669"/>
    <property type="project" value="InterPro"/>
</dbReference>
<protein>
    <submittedName>
        <fullName evidence="12">SEC22 homolog B, vesicle trafficking protein b</fullName>
    </submittedName>
</protein>
<dbReference type="GO" id="GO:0005794">
    <property type="term" value="C:Golgi apparatus"/>
    <property type="evidence" value="ECO:0007669"/>
    <property type="project" value="UniProtKB-SubCell"/>
</dbReference>
<dbReference type="Ensembl" id="ENSXCOT00000013077.1">
    <property type="protein sequence ID" value="ENSXCOP00000012916.1"/>
    <property type="gene ID" value="ENSXCOG00000009775.1"/>
</dbReference>
<dbReference type="SMART" id="SM01270">
    <property type="entry name" value="Longin"/>
    <property type="match status" value="1"/>
</dbReference>
<dbReference type="InterPro" id="IPR010908">
    <property type="entry name" value="Longin_dom"/>
</dbReference>
<evidence type="ECO:0000256" key="4">
    <source>
        <dbReference type="ARBA" id="ARBA00008025"/>
    </source>
</evidence>
<keyword evidence="10" id="KW-0812">Transmembrane</keyword>
<evidence type="ECO:0000313" key="12">
    <source>
        <dbReference type="Ensembl" id="ENSXCOP00000012916.1"/>
    </source>
</evidence>
<keyword evidence="13" id="KW-1185">Reference proteome</keyword>
<proteinExistence type="inferred from homology"/>
<dbReference type="GO" id="GO:0015031">
    <property type="term" value="P:protein transport"/>
    <property type="evidence" value="ECO:0007669"/>
    <property type="project" value="UniProtKB-KW"/>
</dbReference>
<dbReference type="AlphaFoldDB" id="A0A3B5LUC8"/>
<feature type="transmembrane region" description="Helical" evidence="10">
    <location>
        <begin position="161"/>
        <end position="182"/>
    </location>
</feature>
<evidence type="ECO:0000256" key="2">
    <source>
        <dbReference type="ARBA" id="ARBA00004198"/>
    </source>
</evidence>
<dbReference type="CDD" id="cd14824">
    <property type="entry name" value="Longin"/>
    <property type="match status" value="1"/>
</dbReference>
<dbReference type="PANTHER" id="PTHR45837">
    <property type="entry name" value="VESICLE-TRAFFICKING PROTEIN SEC22B"/>
    <property type="match status" value="1"/>
</dbReference>
<dbReference type="FunFam" id="3.30.450.50:FF:000004">
    <property type="entry name" value="vesicle-trafficking protein SEC22b"/>
    <property type="match status" value="1"/>
</dbReference>
<dbReference type="GeneTree" id="ENSGT00940000156349"/>
<dbReference type="SUPFAM" id="SSF64356">
    <property type="entry name" value="SNARE-like"/>
    <property type="match status" value="1"/>
</dbReference>
<reference evidence="12" key="1">
    <citation type="submission" date="2025-08" db="UniProtKB">
        <authorList>
            <consortium name="Ensembl"/>
        </authorList>
    </citation>
    <scope>IDENTIFICATION</scope>
</reference>
<comment type="similarity">
    <text evidence="4">Belongs to the synaptobrevin family.</text>
</comment>
<organism evidence="12 13">
    <name type="scientific">Xiphophorus couchianus</name>
    <name type="common">Monterrey platyfish</name>
    <dbReference type="NCBI Taxonomy" id="32473"/>
    <lineage>
        <taxon>Eukaryota</taxon>
        <taxon>Metazoa</taxon>
        <taxon>Chordata</taxon>
        <taxon>Craniata</taxon>
        <taxon>Vertebrata</taxon>
        <taxon>Euteleostomi</taxon>
        <taxon>Actinopterygii</taxon>
        <taxon>Neopterygii</taxon>
        <taxon>Teleostei</taxon>
        <taxon>Neoteleostei</taxon>
        <taxon>Acanthomorphata</taxon>
        <taxon>Ovalentaria</taxon>
        <taxon>Atherinomorphae</taxon>
        <taxon>Cyprinodontiformes</taxon>
        <taxon>Poeciliidae</taxon>
        <taxon>Poeciliinae</taxon>
        <taxon>Xiphophorus</taxon>
    </lineage>
</organism>
<evidence type="ECO:0000256" key="5">
    <source>
        <dbReference type="ARBA" id="ARBA00022927"/>
    </source>
</evidence>
<reference evidence="12" key="2">
    <citation type="submission" date="2025-09" db="UniProtKB">
        <authorList>
            <consortium name="Ensembl"/>
        </authorList>
    </citation>
    <scope>IDENTIFICATION</scope>
</reference>
<feature type="domain" description="Longin" evidence="11">
    <location>
        <begin position="6"/>
        <end position="120"/>
    </location>
</feature>
<name>A0A3B5LUC8_9TELE</name>
<evidence type="ECO:0000256" key="7">
    <source>
        <dbReference type="ARBA" id="ARBA00023136"/>
    </source>
</evidence>
<keyword evidence="6" id="KW-0175">Coiled coil</keyword>
<evidence type="ECO:0000256" key="9">
    <source>
        <dbReference type="ARBA" id="ARBA00024188"/>
    </source>
</evidence>
<sequence length="183" mass="20977">MLLLTMIARLADGLPLAASMQEDEQVGRDLQQYQTQAKQLFRKLNEQSPTRCTLEAGTMAFHYFIEQGVCYLVLSEASFSKKLAFAYLEDLQAEFHEQHGKKVPTVSRPYSFIEKSLLLLCTHRLLPHLPRTALDSKASNLSSLSKKYRSDAKYLNTRSTYAKLAAGGVFFIMLIVYIRFWWL</sequence>
<keyword evidence="5" id="KW-0653">Protein transport</keyword>
<keyword evidence="10" id="KW-1133">Transmembrane helix</keyword>
<evidence type="ECO:0000259" key="11">
    <source>
        <dbReference type="PROSITE" id="PS50859"/>
    </source>
</evidence>
<dbReference type="PROSITE" id="PS50859">
    <property type="entry name" value="LONGIN"/>
    <property type="match status" value="1"/>
</dbReference>
<dbReference type="GO" id="GO:0042470">
    <property type="term" value="C:melanosome"/>
    <property type="evidence" value="ECO:0007669"/>
    <property type="project" value="UniProtKB-SubCell"/>
</dbReference>
<dbReference type="GO" id="GO:0005484">
    <property type="term" value="F:SNAP receptor activity"/>
    <property type="evidence" value="ECO:0007669"/>
    <property type="project" value="InterPro"/>
</dbReference>
<dbReference type="GO" id="GO:0005789">
    <property type="term" value="C:endoplasmic reticulum membrane"/>
    <property type="evidence" value="ECO:0007669"/>
    <property type="project" value="UniProtKB-SubCell"/>
</dbReference>
<evidence type="ECO:0000256" key="3">
    <source>
        <dbReference type="ARBA" id="ARBA00004223"/>
    </source>
</evidence>
<evidence type="ECO:0000256" key="1">
    <source>
        <dbReference type="ARBA" id="ARBA00004163"/>
    </source>
</evidence>
<dbReference type="InterPro" id="IPR044565">
    <property type="entry name" value="Sec22"/>
</dbReference>